<sequence length="371" mass="39269">MAALPAARERIKFYFGACNYSDVVSCPCRTAIWWCAGERAAGDNTRSCMMIFSLPLRACLAGLALALTCAGAHAAEDGRPIRLIVPTPPGSASDALARALATPWGSASGHPIVVENYAGAGTTIGTRQIARAAKDGLTLGVMSSNHTINPWLYKHLPYDPIADFTPIAMIGTVPSMLVANNRVTANSATELVALARSSRQSLVEGVVAGTSYHLASEVFKEQAGITTSPIPYKGSTQIITDLLGGTIDIAFVAAQAVAPLVATGKLKALAMTGAVRSDVAPQVPTLRESGFPRYNVDVWLAIMGPGGLKPEDVAARRKEVLQALAQPEMIATMRRQGVQPLAMEQAAIIPFIKEELKRNKPIVEKLQISVD</sequence>
<dbReference type="InterPro" id="IPR005064">
    <property type="entry name" value="BUG"/>
</dbReference>
<evidence type="ECO:0000313" key="3">
    <source>
        <dbReference type="Proteomes" id="UP000322822"/>
    </source>
</evidence>
<dbReference type="PANTHER" id="PTHR42928">
    <property type="entry name" value="TRICARBOXYLATE-BINDING PROTEIN"/>
    <property type="match status" value="1"/>
</dbReference>
<dbReference type="AlphaFoldDB" id="A0A5P2H3Q7"/>
<reference evidence="2 3" key="1">
    <citation type="submission" date="2019-09" db="EMBL/GenBank/DDBJ databases">
        <title>FDA dAtabase for Regulatory Grade micrObial Sequences (FDA-ARGOS): Supporting development and validation of Infectious Disease Dx tests.</title>
        <authorList>
            <person name="Sciortino C."/>
            <person name="Tallon L."/>
            <person name="Sadzewicz L."/>
            <person name="Vavikolanu K."/>
            <person name="Mehta A."/>
            <person name="Aluvathingal J."/>
            <person name="Nadendla S."/>
            <person name="Nandy P."/>
            <person name="Geyer C."/>
            <person name="Yan Y."/>
            <person name="Sichtig H."/>
        </authorList>
    </citation>
    <scope>NUCLEOTIDE SEQUENCE [LARGE SCALE GENOMIC DNA]</scope>
    <source>
        <strain evidence="2 3">FDAARGOS_664</strain>
    </source>
</reference>
<dbReference type="Proteomes" id="UP000322822">
    <property type="component" value="Chromosome 1"/>
</dbReference>
<dbReference type="SUPFAM" id="SSF53850">
    <property type="entry name" value="Periplasmic binding protein-like II"/>
    <property type="match status" value="1"/>
</dbReference>
<evidence type="ECO:0000313" key="2">
    <source>
        <dbReference type="EMBL" id="QET02145.1"/>
    </source>
</evidence>
<dbReference type="InterPro" id="IPR042100">
    <property type="entry name" value="Bug_dom1"/>
</dbReference>
<dbReference type="Gene3D" id="3.40.190.150">
    <property type="entry name" value="Bordetella uptake gene, domain 1"/>
    <property type="match status" value="1"/>
</dbReference>
<comment type="similarity">
    <text evidence="1">Belongs to the UPF0065 (bug) family.</text>
</comment>
<gene>
    <name evidence="2" type="ORF">FOB72_08900</name>
</gene>
<evidence type="ECO:0000256" key="1">
    <source>
        <dbReference type="ARBA" id="ARBA00006987"/>
    </source>
</evidence>
<organism evidence="2 3">
    <name type="scientific">Cupriavidus pauculus</name>
    <dbReference type="NCBI Taxonomy" id="82633"/>
    <lineage>
        <taxon>Bacteria</taxon>
        <taxon>Pseudomonadati</taxon>
        <taxon>Pseudomonadota</taxon>
        <taxon>Betaproteobacteria</taxon>
        <taxon>Burkholderiales</taxon>
        <taxon>Burkholderiaceae</taxon>
        <taxon>Cupriavidus</taxon>
    </lineage>
</organism>
<dbReference type="Pfam" id="PF03401">
    <property type="entry name" value="TctC"/>
    <property type="match status" value="1"/>
</dbReference>
<proteinExistence type="inferred from homology"/>
<dbReference type="PANTHER" id="PTHR42928:SF5">
    <property type="entry name" value="BLR1237 PROTEIN"/>
    <property type="match status" value="1"/>
</dbReference>
<name>A0A5P2H3Q7_9BURK</name>
<dbReference type="Gene3D" id="3.40.190.10">
    <property type="entry name" value="Periplasmic binding protein-like II"/>
    <property type="match status" value="1"/>
</dbReference>
<dbReference type="RefSeq" id="WP_150372187.1">
    <property type="nucleotide sequence ID" value="NZ_CP044065.1"/>
</dbReference>
<protein>
    <submittedName>
        <fullName evidence="2">Tripartite tricarboxylate transporter substrate binding protein</fullName>
    </submittedName>
</protein>
<dbReference type="OrthoDB" id="8678477at2"/>
<accession>A0A5P2H3Q7</accession>
<dbReference type="EMBL" id="CP044065">
    <property type="protein sequence ID" value="QET02145.1"/>
    <property type="molecule type" value="Genomic_DNA"/>
</dbReference>
<dbReference type="PIRSF" id="PIRSF017082">
    <property type="entry name" value="YflP"/>
    <property type="match status" value="1"/>
</dbReference>